<gene>
    <name evidence="1" type="ORF">GWK47_046891</name>
</gene>
<sequence>MSRNDRFSLVRSSVAASAGETISFVARFARFAGLAPPLLRILHLKQKAEVLGWTTARTRAAPTDEEAASLFLFFRAEKAAAFFQTKRLPRLLSARTESTPPILPRRPGSRFGGGGTLCPPGCHHGSAFPCANPRRGCREVPQNPFLSSWSLRSPIATFLGARTPDGASQSW</sequence>
<dbReference type="EMBL" id="JACEEZ010011524">
    <property type="protein sequence ID" value="KAG0721224.1"/>
    <property type="molecule type" value="Genomic_DNA"/>
</dbReference>
<name>A0A8J4YE79_CHIOP</name>
<keyword evidence="2" id="KW-1185">Reference proteome</keyword>
<reference evidence="1" key="1">
    <citation type="submission" date="2020-07" db="EMBL/GenBank/DDBJ databases">
        <title>The High-quality genome of the commercially important snow crab, Chionoecetes opilio.</title>
        <authorList>
            <person name="Jeong J.-H."/>
            <person name="Ryu S."/>
        </authorList>
    </citation>
    <scope>NUCLEOTIDE SEQUENCE</scope>
    <source>
        <strain evidence="1">MADBK_172401_WGS</strain>
        <tissue evidence="1">Digestive gland</tissue>
    </source>
</reference>
<organism evidence="1 2">
    <name type="scientific">Chionoecetes opilio</name>
    <name type="common">Atlantic snow crab</name>
    <name type="synonym">Cancer opilio</name>
    <dbReference type="NCBI Taxonomy" id="41210"/>
    <lineage>
        <taxon>Eukaryota</taxon>
        <taxon>Metazoa</taxon>
        <taxon>Ecdysozoa</taxon>
        <taxon>Arthropoda</taxon>
        <taxon>Crustacea</taxon>
        <taxon>Multicrustacea</taxon>
        <taxon>Malacostraca</taxon>
        <taxon>Eumalacostraca</taxon>
        <taxon>Eucarida</taxon>
        <taxon>Decapoda</taxon>
        <taxon>Pleocyemata</taxon>
        <taxon>Brachyura</taxon>
        <taxon>Eubrachyura</taxon>
        <taxon>Majoidea</taxon>
        <taxon>Majidae</taxon>
        <taxon>Chionoecetes</taxon>
    </lineage>
</organism>
<dbReference type="Proteomes" id="UP000770661">
    <property type="component" value="Unassembled WGS sequence"/>
</dbReference>
<accession>A0A8J4YE79</accession>
<evidence type="ECO:0000313" key="1">
    <source>
        <dbReference type="EMBL" id="KAG0721224.1"/>
    </source>
</evidence>
<evidence type="ECO:0000313" key="2">
    <source>
        <dbReference type="Proteomes" id="UP000770661"/>
    </source>
</evidence>
<protein>
    <submittedName>
        <fullName evidence="1">Uncharacterized protein</fullName>
    </submittedName>
</protein>
<proteinExistence type="predicted"/>
<dbReference type="AlphaFoldDB" id="A0A8J4YE79"/>
<comment type="caution">
    <text evidence="1">The sequence shown here is derived from an EMBL/GenBank/DDBJ whole genome shotgun (WGS) entry which is preliminary data.</text>
</comment>